<dbReference type="PRINTS" id="PR00598">
    <property type="entry name" value="HTHMARR"/>
</dbReference>
<dbReference type="Proteomes" id="UP000215896">
    <property type="component" value="Unassembled WGS sequence"/>
</dbReference>
<evidence type="ECO:0000313" key="3">
    <source>
        <dbReference type="EMBL" id="OYO17844.1"/>
    </source>
</evidence>
<dbReference type="PROSITE" id="PS50995">
    <property type="entry name" value="HTH_MARR_2"/>
    <property type="match status" value="1"/>
</dbReference>
<dbReference type="PANTHER" id="PTHR33164">
    <property type="entry name" value="TRANSCRIPTIONAL REGULATOR, MARR FAMILY"/>
    <property type="match status" value="1"/>
</dbReference>
<dbReference type="InterPro" id="IPR039422">
    <property type="entry name" value="MarR/SlyA-like"/>
</dbReference>
<comment type="caution">
    <text evidence="3">The sequence shown here is derived from an EMBL/GenBank/DDBJ whole genome shotgun (WGS) entry which is preliminary data.</text>
</comment>
<dbReference type="AlphaFoldDB" id="A0A255GWK2"/>
<sequence>MPASRSRSSAACSPPPRSSCSPPSPASARRRSRRSRPRSSGRSWPPRSRSPRGPAMPAETEARAAAARINQLILELWIETEGQGPQYQHSDFELTGQQHAVLERIANDPEITSARLAADLGVTKGAISQHLGVLEKGGYLTRRRSERDGRVQVLELQPRGVAYRDALRRYEEFTVDRYLAKLSADDIAEIVAALTKLKSAFAKE</sequence>
<dbReference type="SMART" id="SM00347">
    <property type="entry name" value="HTH_MARR"/>
    <property type="match status" value="1"/>
</dbReference>
<accession>A0A255GWK2</accession>
<dbReference type="CDD" id="cd00090">
    <property type="entry name" value="HTH_ARSR"/>
    <property type="match status" value="1"/>
</dbReference>
<evidence type="ECO:0000313" key="4">
    <source>
        <dbReference type="Proteomes" id="UP000215896"/>
    </source>
</evidence>
<evidence type="ECO:0000259" key="2">
    <source>
        <dbReference type="PROSITE" id="PS50995"/>
    </source>
</evidence>
<organism evidence="3 4">
    <name type="scientific">Enemella evansiae</name>
    <dbReference type="NCBI Taxonomy" id="2016499"/>
    <lineage>
        <taxon>Bacteria</taxon>
        <taxon>Bacillati</taxon>
        <taxon>Actinomycetota</taxon>
        <taxon>Actinomycetes</taxon>
        <taxon>Propionibacteriales</taxon>
        <taxon>Propionibacteriaceae</taxon>
        <taxon>Enemella</taxon>
    </lineage>
</organism>
<proteinExistence type="predicted"/>
<dbReference type="GO" id="GO:0003700">
    <property type="term" value="F:DNA-binding transcription factor activity"/>
    <property type="evidence" value="ECO:0007669"/>
    <property type="project" value="InterPro"/>
</dbReference>
<dbReference type="EMBL" id="NMVO01000001">
    <property type="protein sequence ID" value="OYO17844.1"/>
    <property type="molecule type" value="Genomic_DNA"/>
</dbReference>
<protein>
    <recommendedName>
        <fullName evidence="2">HTH marR-type domain-containing protein</fullName>
    </recommendedName>
</protein>
<dbReference type="GO" id="GO:0006950">
    <property type="term" value="P:response to stress"/>
    <property type="evidence" value="ECO:0007669"/>
    <property type="project" value="TreeGrafter"/>
</dbReference>
<feature type="region of interest" description="Disordered" evidence="1">
    <location>
        <begin position="1"/>
        <end position="63"/>
    </location>
</feature>
<dbReference type="SUPFAM" id="SSF46785">
    <property type="entry name" value="Winged helix' DNA-binding domain"/>
    <property type="match status" value="1"/>
</dbReference>
<dbReference type="Pfam" id="PF12802">
    <property type="entry name" value="MarR_2"/>
    <property type="match status" value="1"/>
</dbReference>
<feature type="compositionally biased region" description="Low complexity" evidence="1">
    <location>
        <begin position="40"/>
        <end position="63"/>
    </location>
</feature>
<reference evidence="3 4" key="1">
    <citation type="submission" date="2017-07" db="EMBL/GenBank/DDBJ databases">
        <title>Draft whole genome sequences of clinical Proprionibacteriaceae strains.</title>
        <authorList>
            <person name="Bernier A.-M."/>
            <person name="Bernard K."/>
            <person name="Domingo M.-C."/>
        </authorList>
    </citation>
    <scope>NUCLEOTIDE SEQUENCE [LARGE SCALE GENOMIC DNA]</scope>
    <source>
        <strain evidence="3 4">NML 030167</strain>
    </source>
</reference>
<feature type="domain" description="HTH marR-type" evidence="2">
    <location>
        <begin position="66"/>
        <end position="199"/>
    </location>
</feature>
<keyword evidence="4" id="KW-1185">Reference proteome</keyword>
<dbReference type="InterPro" id="IPR036390">
    <property type="entry name" value="WH_DNA-bd_sf"/>
</dbReference>
<dbReference type="InterPro" id="IPR036388">
    <property type="entry name" value="WH-like_DNA-bd_sf"/>
</dbReference>
<feature type="compositionally biased region" description="Basic residues" evidence="1">
    <location>
        <begin position="28"/>
        <end position="39"/>
    </location>
</feature>
<feature type="compositionally biased region" description="Pro residues" evidence="1">
    <location>
        <begin position="13"/>
        <end position="25"/>
    </location>
</feature>
<dbReference type="PANTHER" id="PTHR33164:SF89">
    <property type="entry name" value="MARR FAMILY REGULATORY PROTEIN"/>
    <property type="match status" value="1"/>
</dbReference>
<dbReference type="Gene3D" id="1.10.10.10">
    <property type="entry name" value="Winged helix-like DNA-binding domain superfamily/Winged helix DNA-binding domain"/>
    <property type="match status" value="1"/>
</dbReference>
<feature type="compositionally biased region" description="Low complexity" evidence="1">
    <location>
        <begin position="1"/>
        <end position="12"/>
    </location>
</feature>
<dbReference type="InterPro" id="IPR011991">
    <property type="entry name" value="ArsR-like_HTH"/>
</dbReference>
<evidence type="ECO:0000256" key="1">
    <source>
        <dbReference type="SAM" id="MobiDB-lite"/>
    </source>
</evidence>
<name>A0A255GWK2_9ACTN</name>
<gene>
    <name evidence="3" type="ORF">CGZ94_02955</name>
</gene>
<dbReference type="InterPro" id="IPR000835">
    <property type="entry name" value="HTH_MarR-typ"/>
</dbReference>